<organism evidence="2 3">
    <name type="scientific">Phialocephala subalpina</name>
    <dbReference type="NCBI Taxonomy" id="576137"/>
    <lineage>
        <taxon>Eukaryota</taxon>
        <taxon>Fungi</taxon>
        <taxon>Dikarya</taxon>
        <taxon>Ascomycota</taxon>
        <taxon>Pezizomycotina</taxon>
        <taxon>Leotiomycetes</taxon>
        <taxon>Helotiales</taxon>
        <taxon>Mollisiaceae</taxon>
        <taxon>Phialocephala</taxon>
        <taxon>Phialocephala fortinii species complex</taxon>
    </lineage>
</organism>
<name>A0A1L7XJ26_9HELO</name>
<accession>A0A1L7XJ26</accession>
<feature type="compositionally biased region" description="Basic and acidic residues" evidence="1">
    <location>
        <begin position="257"/>
        <end position="268"/>
    </location>
</feature>
<feature type="compositionally biased region" description="Low complexity" evidence="1">
    <location>
        <begin position="129"/>
        <end position="142"/>
    </location>
</feature>
<feature type="compositionally biased region" description="Low complexity" evidence="1">
    <location>
        <begin position="246"/>
        <end position="256"/>
    </location>
</feature>
<dbReference type="EMBL" id="FJOG01000029">
    <property type="protein sequence ID" value="CZR65023.1"/>
    <property type="molecule type" value="Genomic_DNA"/>
</dbReference>
<dbReference type="AlphaFoldDB" id="A0A1L7XJ26"/>
<feature type="compositionally biased region" description="Polar residues" evidence="1">
    <location>
        <begin position="18"/>
        <end position="36"/>
    </location>
</feature>
<sequence>METVNNIASAASRVIWGENTTATNETAGSEPVSGQTGDVKAGEPYDKGNEETKTSSGTFLDHRGKDESSATSNPTSTTADTTTTSDTTSTKPTPATEDTSLSDNSGAPPAPSSKTQSASDPTTDPTAQTTSKAADTTNTTSSEDNEGSTSEDKKIAEDGIQETHSGKGDDAKFDSFKTADGPHIDVPESDGRVGPDVPKGTMIPGTEDVNDDAEAKGKSGHSSEATGAVGGEVKKAESASRESVDSAGKGSESPSGGKEKVSLKDKIKAKLHKDKN</sequence>
<evidence type="ECO:0000313" key="3">
    <source>
        <dbReference type="Proteomes" id="UP000184330"/>
    </source>
</evidence>
<dbReference type="STRING" id="576137.A0A1L7XJ26"/>
<feature type="compositionally biased region" description="Basic and acidic residues" evidence="1">
    <location>
        <begin position="164"/>
        <end position="193"/>
    </location>
</feature>
<dbReference type="OrthoDB" id="5388207at2759"/>
<gene>
    <name evidence="2" type="ORF">PAC_14923</name>
</gene>
<feature type="region of interest" description="Disordered" evidence="1">
    <location>
        <begin position="1"/>
        <end position="276"/>
    </location>
</feature>
<feature type="compositionally biased region" description="Basic and acidic residues" evidence="1">
    <location>
        <begin position="40"/>
        <end position="53"/>
    </location>
</feature>
<feature type="compositionally biased region" description="Low complexity" evidence="1">
    <location>
        <begin position="69"/>
        <end position="99"/>
    </location>
</feature>
<evidence type="ECO:0000313" key="2">
    <source>
        <dbReference type="EMBL" id="CZR65023.1"/>
    </source>
</evidence>
<evidence type="ECO:0000256" key="1">
    <source>
        <dbReference type="SAM" id="MobiDB-lite"/>
    </source>
</evidence>
<dbReference type="Proteomes" id="UP000184330">
    <property type="component" value="Unassembled WGS sequence"/>
</dbReference>
<reference evidence="2 3" key="1">
    <citation type="submission" date="2016-03" db="EMBL/GenBank/DDBJ databases">
        <authorList>
            <person name="Ploux O."/>
        </authorList>
    </citation>
    <scope>NUCLEOTIDE SEQUENCE [LARGE SCALE GENOMIC DNA]</scope>
    <source>
        <strain evidence="2 3">UAMH 11012</strain>
    </source>
</reference>
<feature type="compositionally biased region" description="Basic and acidic residues" evidence="1">
    <location>
        <begin position="232"/>
        <end position="244"/>
    </location>
</feature>
<protein>
    <submittedName>
        <fullName evidence="2">Uncharacterized protein</fullName>
    </submittedName>
</protein>
<proteinExistence type="predicted"/>
<feature type="compositionally biased region" description="Polar residues" evidence="1">
    <location>
        <begin position="112"/>
        <end position="128"/>
    </location>
</feature>
<keyword evidence="3" id="KW-1185">Reference proteome</keyword>